<evidence type="ECO:0000256" key="1">
    <source>
        <dbReference type="SAM" id="MobiDB-lite"/>
    </source>
</evidence>
<evidence type="ECO:0000313" key="2">
    <source>
        <dbReference type="EMBL" id="MBO2455599.1"/>
    </source>
</evidence>
<sequence>MRRITGAGLALCVAAGLTITGCSSGGDDSSSGGGSTSAAGSAPAAAPTKAAVPTGDDKGFCRRALEAGKSLLKGGLAPGTPEYAKAATNTWLGLVPTAPASIRADVQQIADAYRKGEDPQAMATSLREPLQRYQAWGEQHCQGIS</sequence>
<reference evidence="2" key="1">
    <citation type="submission" date="2021-03" db="EMBL/GenBank/DDBJ databases">
        <authorList>
            <person name="Kanchanasin P."/>
            <person name="Saeng-In P."/>
            <person name="Phongsopitanun W."/>
            <person name="Yuki M."/>
            <person name="Kudo T."/>
            <person name="Ohkuma M."/>
            <person name="Tanasupawat S."/>
        </authorList>
    </citation>
    <scope>NUCLEOTIDE SEQUENCE</scope>
    <source>
        <strain evidence="2">GKU 128</strain>
    </source>
</reference>
<protein>
    <recommendedName>
        <fullName evidence="4">Lipoprotein</fullName>
    </recommendedName>
</protein>
<evidence type="ECO:0000313" key="3">
    <source>
        <dbReference type="Proteomes" id="UP000669179"/>
    </source>
</evidence>
<dbReference type="Proteomes" id="UP000669179">
    <property type="component" value="Unassembled WGS sequence"/>
</dbReference>
<comment type="caution">
    <text evidence="2">The sequence shown here is derived from an EMBL/GenBank/DDBJ whole genome shotgun (WGS) entry which is preliminary data.</text>
</comment>
<feature type="compositionally biased region" description="Low complexity" evidence="1">
    <location>
        <begin position="24"/>
        <end position="54"/>
    </location>
</feature>
<gene>
    <name evidence="2" type="ORF">J4573_51590</name>
</gene>
<dbReference type="PROSITE" id="PS51257">
    <property type="entry name" value="PROKAR_LIPOPROTEIN"/>
    <property type="match status" value="1"/>
</dbReference>
<proteinExistence type="predicted"/>
<dbReference type="RefSeq" id="WP_208263825.1">
    <property type="nucleotide sequence ID" value="NZ_JAGEOJ010000039.1"/>
</dbReference>
<name>A0A939PV60_9ACTN</name>
<dbReference type="EMBL" id="JAGEOJ010000039">
    <property type="protein sequence ID" value="MBO2455599.1"/>
    <property type="molecule type" value="Genomic_DNA"/>
</dbReference>
<evidence type="ECO:0008006" key="4">
    <source>
        <dbReference type="Google" id="ProtNLM"/>
    </source>
</evidence>
<dbReference type="AlphaFoldDB" id="A0A939PV60"/>
<keyword evidence="3" id="KW-1185">Reference proteome</keyword>
<feature type="region of interest" description="Disordered" evidence="1">
    <location>
        <begin position="24"/>
        <end position="57"/>
    </location>
</feature>
<organism evidence="2 3">
    <name type="scientific">Actinomadura barringtoniae</name>
    <dbReference type="NCBI Taxonomy" id="1427535"/>
    <lineage>
        <taxon>Bacteria</taxon>
        <taxon>Bacillati</taxon>
        <taxon>Actinomycetota</taxon>
        <taxon>Actinomycetes</taxon>
        <taxon>Streptosporangiales</taxon>
        <taxon>Thermomonosporaceae</taxon>
        <taxon>Actinomadura</taxon>
    </lineage>
</organism>
<accession>A0A939PV60</accession>